<dbReference type="SUPFAM" id="SSF64376">
    <property type="entry name" value="YlxR-like"/>
    <property type="match status" value="1"/>
</dbReference>
<dbReference type="NCBIfam" id="NF047356">
    <property type="entry name" value="RNA_bind_RnpM"/>
    <property type="match status" value="1"/>
</dbReference>
<organism evidence="2 3">
    <name type="scientific">Massilimicrobiota timonensis</name>
    <dbReference type="NCBI Taxonomy" id="1776392"/>
    <lineage>
        <taxon>Bacteria</taxon>
        <taxon>Bacillati</taxon>
        <taxon>Bacillota</taxon>
        <taxon>Erysipelotrichia</taxon>
        <taxon>Erysipelotrichales</taxon>
        <taxon>Erysipelotrichaceae</taxon>
        <taxon>Massilimicrobiota</taxon>
    </lineage>
</organism>
<comment type="caution">
    <text evidence="2">The sequence shown here is derived from an EMBL/GenBank/DDBJ whole genome shotgun (WGS) entry which is preliminary data.</text>
</comment>
<evidence type="ECO:0000313" key="2">
    <source>
        <dbReference type="EMBL" id="MDM8195184.1"/>
    </source>
</evidence>
<dbReference type="PANTHER" id="PTHR34215">
    <property type="entry name" value="BLL0784 PROTEIN"/>
    <property type="match status" value="1"/>
</dbReference>
<dbReference type="InterPro" id="IPR007393">
    <property type="entry name" value="YlxR_dom"/>
</dbReference>
<keyword evidence="3" id="KW-1185">Reference proteome</keyword>
<accession>A0ABT7UGB2</accession>
<dbReference type="Gene3D" id="3.30.1230.10">
    <property type="entry name" value="YlxR-like"/>
    <property type="match status" value="1"/>
</dbReference>
<dbReference type="CDD" id="cd00279">
    <property type="entry name" value="YlxR"/>
    <property type="match status" value="1"/>
</dbReference>
<dbReference type="PANTHER" id="PTHR34215:SF1">
    <property type="entry name" value="YLXR DOMAIN-CONTAINING PROTEIN"/>
    <property type="match status" value="1"/>
</dbReference>
<evidence type="ECO:0000313" key="3">
    <source>
        <dbReference type="Proteomes" id="UP001529275"/>
    </source>
</evidence>
<reference evidence="3" key="1">
    <citation type="submission" date="2023-06" db="EMBL/GenBank/DDBJ databases">
        <title>Identification and characterization of horizontal gene transfer across gut microbiota members of farm animals based on homology search.</title>
        <authorList>
            <person name="Zeman M."/>
            <person name="Kubasova T."/>
            <person name="Jahodarova E."/>
            <person name="Nykrynova M."/>
            <person name="Rychlik I."/>
        </authorList>
    </citation>
    <scope>NUCLEOTIDE SEQUENCE [LARGE SCALE GENOMIC DNA]</scope>
    <source>
        <strain evidence="3">ET341</strain>
    </source>
</reference>
<name>A0ABT7UGB2_9FIRM</name>
<dbReference type="RefSeq" id="WP_087244061.1">
    <property type="nucleotide sequence ID" value="NZ_JAUDCK010000005.1"/>
</dbReference>
<protein>
    <submittedName>
        <fullName evidence="2">YlxR family protein</fullName>
    </submittedName>
</protein>
<dbReference type="InterPro" id="IPR035931">
    <property type="entry name" value="YlxR-like_sf"/>
</dbReference>
<proteinExistence type="predicted"/>
<dbReference type="EMBL" id="JAUDCK010000005">
    <property type="protein sequence ID" value="MDM8195184.1"/>
    <property type="molecule type" value="Genomic_DNA"/>
</dbReference>
<feature type="domain" description="YlxR" evidence="1">
    <location>
        <begin position="7"/>
        <end position="81"/>
    </location>
</feature>
<dbReference type="Pfam" id="PF04296">
    <property type="entry name" value="YlxR"/>
    <property type="match status" value="1"/>
</dbReference>
<sequence>MRKIPLRKCVATQEQLPKKELIRVVRNKEGEVFVDPTGKMNGRGAYLKRSLEAIEIAQKKGVLKKSLEVDIPDEIFEELKKYVG</sequence>
<dbReference type="Proteomes" id="UP001529275">
    <property type="component" value="Unassembled WGS sequence"/>
</dbReference>
<dbReference type="InterPro" id="IPR037465">
    <property type="entry name" value="YlxR"/>
</dbReference>
<evidence type="ECO:0000259" key="1">
    <source>
        <dbReference type="Pfam" id="PF04296"/>
    </source>
</evidence>
<gene>
    <name evidence="2" type="ORF">QUV98_02500</name>
</gene>